<dbReference type="Proteomes" id="UP000305674">
    <property type="component" value="Unassembled WGS sequence"/>
</dbReference>
<evidence type="ECO:0000313" key="1">
    <source>
        <dbReference type="EMBL" id="TKB49938.1"/>
    </source>
</evidence>
<proteinExistence type="predicted"/>
<reference evidence="1 2" key="1">
    <citation type="submission" date="2019-04" db="EMBL/GenBank/DDBJ databases">
        <authorList>
            <person name="Hwang J.C."/>
        </authorList>
    </citation>
    <scope>NUCLEOTIDE SEQUENCE [LARGE SCALE GENOMIC DNA]</scope>
    <source>
        <strain evidence="1 2">IMCC35001</strain>
    </source>
</reference>
<gene>
    <name evidence="1" type="ORF">FCL40_07240</name>
</gene>
<keyword evidence="2" id="KW-1185">Reference proteome</keyword>
<name>A0A4U1BFE2_9GAMM</name>
<organism evidence="1 2">
    <name type="scientific">Ferrimonas sediminicola</name>
    <dbReference type="NCBI Taxonomy" id="2569538"/>
    <lineage>
        <taxon>Bacteria</taxon>
        <taxon>Pseudomonadati</taxon>
        <taxon>Pseudomonadota</taxon>
        <taxon>Gammaproteobacteria</taxon>
        <taxon>Alteromonadales</taxon>
        <taxon>Ferrimonadaceae</taxon>
        <taxon>Ferrimonas</taxon>
    </lineage>
</organism>
<accession>A0A4U1BFE2</accession>
<dbReference type="RefSeq" id="WP_136852486.1">
    <property type="nucleotide sequence ID" value="NZ_SWCI01000003.1"/>
</dbReference>
<sequence length="65" mass="7438">MKRLEVRLKRIEKSLDPQEDEWRAAMAEINRLMTDVYGPIPMPLEGEQPQVSAEDEAAVLAMLRA</sequence>
<dbReference type="EMBL" id="SWCI01000003">
    <property type="protein sequence ID" value="TKB49938.1"/>
    <property type="molecule type" value="Genomic_DNA"/>
</dbReference>
<dbReference type="AlphaFoldDB" id="A0A4U1BFE2"/>
<evidence type="ECO:0000313" key="2">
    <source>
        <dbReference type="Proteomes" id="UP000305674"/>
    </source>
</evidence>
<comment type="caution">
    <text evidence="1">The sequence shown here is derived from an EMBL/GenBank/DDBJ whole genome shotgun (WGS) entry which is preliminary data.</text>
</comment>
<protein>
    <submittedName>
        <fullName evidence="1">Uncharacterized protein</fullName>
    </submittedName>
</protein>